<dbReference type="OrthoDB" id="9811975at2"/>
<dbReference type="PANTHER" id="PTHR30472">
    <property type="entry name" value="FERRIC ENTEROBACTIN TRANSPORT SYSTEM PERMEASE PROTEIN"/>
    <property type="match status" value="1"/>
</dbReference>
<dbReference type="AlphaFoldDB" id="A0A1C7P3I8"/>
<dbReference type="PANTHER" id="PTHR30472:SF1">
    <property type="entry name" value="FE(3+) DICITRATE TRANSPORT SYSTEM PERMEASE PROTEIN FECC-RELATED"/>
    <property type="match status" value="1"/>
</dbReference>
<dbReference type="Proteomes" id="UP000093111">
    <property type="component" value="Unassembled WGS sequence"/>
</dbReference>
<dbReference type="GO" id="GO:0033214">
    <property type="term" value="P:siderophore-iron import into cell"/>
    <property type="evidence" value="ECO:0007669"/>
    <property type="project" value="TreeGrafter"/>
</dbReference>
<keyword evidence="3" id="KW-0813">Transport</keyword>
<feature type="transmembrane region" description="Helical" evidence="8">
    <location>
        <begin position="9"/>
        <end position="29"/>
    </location>
</feature>
<keyword evidence="10" id="KW-1185">Reference proteome</keyword>
<evidence type="ECO:0000313" key="9">
    <source>
        <dbReference type="EMBL" id="OBZ95809.1"/>
    </source>
</evidence>
<keyword evidence="5 8" id="KW-0812">Transmembrane</keyword>
<accession>A0A1C7P3I8</accession>
<reference evidence="9 10" key="1">
    <citation type="journal article" date="2016" name="Syst. Appl. Microbiol.">
        <title>Pararhizobium polonicum sp. nov. isolated from tumors on stone fruit rootstocks.</title>
        <authorList>
            <person name="Pulawska J."/>
            <person name="Kuzmanovic N."/>
            <person name="Willems A."/>
            <person name="Pothier J.F."/>
        </authorList>
    </citation>
    <scope>NUCLEOTIDE SEQUENCE [LARGE SCALE GENOMIC DNA]</scope>
    <source>
        <strain evidence="9 10">F5.1</strain>
    </source>
</reference>
<feature type="transmembrane region" description="Helical" evidence="8">
    <location>
        <begin position="192"/>
        <end position="212"/>
    </location>
</feature>
<protein>
    <submittedName>
        <fullName evidence="9">ABC transporter permease</fullName>
    </submittedName>
</protein>
<feature type="transmembrane region" description="Helical" evidence="8">
    <location>
        <begin position="63"/>
        <end position="80"/>
    </location>
</feature>
<gene>
    <name evidence="9" type="ORF">ADU59_10690</name>
</gene>
<dbReference type="EMBL" id="LGLV01000006">
    <property type="protein sequence ID" value="OBZ95809.1"/>
    <property type="molecule type" value="Genomic_DNA"/>
</dbReference>
<feature type="transmembrane region" description="Helical" evidence="8">
    <location>
        <begin position="277"/>
        <end position="295"/>
    </location>
</feature>
<proteinExistence type="inferred from homology"/>
<dbReference type="InterPro" id="IPR037294">
    <property type="entry name" value="ABC_BtuC-like"/>
</dbReference>
<evidence type="ECO:0000256" key="2">
    <source>
        <dbReference type="ARBA" id="ARBA00007935"/>
    </source>
</evidence>
<evidence type="ECO:0000256" key="5">
    <source>
        <dbReference type="ARBA" id="ARBA00022692"/>
    </source>
</evidence>
<dbReference type="SUPFAM" id="SSF81345">
    <property type="entry name" value="ABC transporter involved in vitamin B12 uptake, BtuC"/>
    <property type="match status" value="1"/>
</dbReference>
<dbReference type="FunFam" id="1.10.3470.10:FF:000001">
    <property type="entry name" value="Vitamin B12 ABC transporter permease BtuC"/>
    <property type="match status" value="1"/>
</dbReference>
<feature type="transmembrane region" description="Helical" evidence="8">
    <location>
        <begin position="241"/>
        <end position="265"/>
    </location>
</feature>
<evidence type="ECO:0000256" key="6">
    <source>
        <dbReference type="ARBA" id="ARBA00022989"/>
    </source>
</evidence>
<feature type="transmembrane region" description="Helical" evidence="8">
    <location>
        <begin position="119"/>
        <end position="138"/>
    </location>
</feature>
<feature type="transmembrane region" description="Helical" evidence="8">
    <location>
        <begin position="150"/>
        <end position="172"/>
    </location>
</feature>
<evidence type="ECO:0000256" key="8">
    <source>
        <dbReference type="SAM" id="Phobius"/>
    </source>
</evidence>
<dbReference type="GO" id="GO:0022857">
    <property type="term" value="F:transmembrane transporter activity"/>
    <property type="evidence" value="ECO:0007669"/>
    <property type="project" value="InterPro"/>
</dbReference>
<keyword evidence="4" id="KW-1003">Cell membrane</keyword>
<dbReference type="Gene3D" id="1.10.3470.10">
    <property type="entry name" value="ABC transporter involved in vitamin B12 uptake, BtuC"/>
    <property type="match status" value="1"/>
</dbReference>
<keyword evidence="7 8" id="KW-0472">Membrane</keyword>
<dbReference type="CDD" id="cd06550">
    <property type="entry name" value="TM_ABC_iron-siderophores_like"/>
    <property type="match status" value="1"/>
</dbReference>
<evidence type="ECO:0000313" key="10">
    <source>
        <dbReference type="Proteomes" id="UP000093111"/>
    </source>
</evidence>
<evidence type="ECO:0000256" key="7">
    <source>
        <dbReference type="ARBA" id="ARBA00023136"/>
    </source>
</evidence>
<comment type="similarity">
    <text evidence="2">Belongs to the binding-protein-dependent transport system permease family. FecCD subfamily.</text>
</comment>
<dbReference type="RefSeq" id="WP_068954067.1">
    <property type="nucleotide sequence ID" value="NZ_LGLV01000006.1"/>
</dbReference>
<sequence length="336" mass="34757">MNSSRRSRILWLGIGFVVLVLVFIASLGIGAKPLPMQVVIDSLFGPATGPEATIVLQSRLPRALIGIFGGAALGISGALMQTLTRNPLADPGIIGVNAGAGLAVTFGFAFAGITQPYSLFAYSFAGALLTALLVHLISIKGAARPDPLRFVLAGLTVGAMMSGISSAIALLQPQVFNRMRFWMAGSLDVGDLTLVLAAIPLICIGCLVALALSRSVNALEMGVDTAALLGTNPARTQAATLLTVALLSGTVTAVAGPIGFVGLMIPYIARWAVGPDLRWMLPFAFLYAPVLLLCSDIAGRLIAAGELRVSIVTAFIGAPVLILLARGRTAGRPAFR</sequence>
<organism evidence="9 10">
    <name type="scientific">Pararhizobium polonicum</name>
    <dbReference type="NCBI Taxonomy" id="1612624"/>
    <lineage>
        <taxon>Bacteria</taxon>
        <taxon>Pseudomonadati</taxon>
        <taxon>Pseudomonadota</taxon>
        <taxon>Alphaproteobacteria</taxon>
        <taxon>Hyphomicrobiales</taxon>
        <taxon>Rhizobiaceae</taxon>
        <taxon>Rhizobium/Agrobacterium group</taxon>
        <taxon>Pararhizobium</taxon>
    </lineage>
</organism>
<dbReference type="STRING" id="1612624.ADU59_10690"/>
<feature type="transmembrane region" description="Helical" evidence="8">
    <location>
        <begin position="92"/>
        <end position="113"/>
    </location>
</feature>
<evidence type="ECO:0000256" key="1">
    <source>
        <dbReference type="ARBA" id="ARBA00004651"/>
    </source>
</evidence>
<comment type="subcellular location">
    <subcellularLocation>
        <location evidence="1">Cell membrane</location>
        <topology evidence="1">Multi-pass membrane protein</topology>
    </subcellularLocation>
</comment>
<keyword evidence="6 8" id="KW-1133">Transmembrane helix</keyword>
<comment type="caution">
    <text evidence="9">The sequence shown here is derived from an EMBL/GenBank/DDBJ whole genome shotgun (WGS) entry which is preliminary data.</text>
</comment>
<evidence type="ECO:0000256" key="3">
    <source>
        <dbReference type="ARBA" id="ARBA00022448"/>
    </source>
</evidence>
<dbReference type="PATRIC" id="fig|1612624.7.peg.3692"/>
<name>A0A1C7P3I8_9HYPH</name>
<dbReference type="InterPro" id="IPR000522">
    <property type="entry name" value="ABC_transptr_permease_BtuC"/>
</dbReference>
<evidence type="ECO:0000256" key="4">
    <source>
        <dbReference type="ARBA" id="ARBA00022475"/>
    </source>
</evidence>
<feature type="transmembrane region" description="Helical" evidence="8">
    <location>
        <begin position="307"/>
        <end position="325"/>
    </location>
</feature>
<dbReference type="Pfam" id="PF01032">
    <property type="entry name" value="FecCD"/>
    <property type="match status" value="1"/>
</dbReference>
<dbReference type="GO" id="GO:0005886">
    <property type="term" value="C:plasma membrane"/>
    <property type="evidence" value="ECO:0007669"/>
    <property type="project" value="UniProtKB-SubCell"/>
</dbReference>